<dbReference type="EMBL" id="CABIJS010000666">
    <property type="protein sequence ID" value="VUZ54992.1"/>
    <property type="molecule type" value="Genomic_DNA"/>
</dbReference>
<reference evidence="4 5" key="1">
    <citation type="submission" date="2019-07" db="EMBL/GenBank/DDBJ databases">
        <authorList>
            <person name="Jastrzebski P J."/>
            <person name="Paukszto L."/>
            <person name="Jastrzebski P J."/>
        </authorList>
    </citation>
    <scope>NUCLEOTIDE SEQUENCE [LARGE SCALE GENOMIC DNA]</scope>
    <source>
        <strain evidence="4 5">WMS-il1</strain>
    </source>
</reference>
<dbReference type="GO" id="GO:0006364">
    <property type="term" value="P:rRNA processing"/>
    <property type="evidence" value="ECO:0007669"/>
    <property type="project" value="TreeGrafter"/>
</dbReference>
<keyword evidence="5" id="KW-1185">Reference proteome</keyword>
<evidence type="ECO:0000313" key="5">
    <source>
        <dbReference type="Proteomes" id="UP000321570"/>
    </source>
</evidence>
<dbReference type="GO" id="GO:0005737">
    <property type="term" value="C:cytoplasm"/>
    <property type="evidence" value="ECO:0007669"/>
    <property type="project" value="TreeGrafter"/>
</dbReference>
<comment type="function">
    <text evidence="2">Involved in the assembly of C/D box small nucleolar ribonucleoprotein (snoRNP) particles. Recruits the SWI/SNF complex to the core promoter of rRNA genes and enhances pre-rRNA transcription. Mediates interaction of TELO2 with the R2TP complex which is necessary for the stability of MTOR and SMG1. Positively regulates the assembly and activity of the mTORC1 complex.</text>
</comment>
<dbReference type="InterPro" id="IPR050734">
    <property type="entry name" value="PIH1/Kintoun_subfamily"/>
</dbReference>
<name>A0A564Z6E4_HYMDI</name>
<dbReference type="GO" id="GO:0097255">
    <property type="term" value="C:R2TP complex"/>
    <property type="evidence" value="ECO:0007669"/>
    <property type="project" value="TreeGrafter"/>
</dbReference>
<sequence>MDELLNQLFDSQENAQTESMRVVPEPGVCVKLKCDSGSKIFANICISNKIPMPDEISEGALIKMLENTGEAPPYRVPLSIGDAHCEVDNSGKPCSAYDVIINPGFLEKVKASDVFMGFLVTVIIESLETKFKLSIRKDWIILKNKKCMGTLQEQHIRSKPRPVIIEMEDSSDRHCLLIFA</sequence>
<dbReference type="PANTHER" id="PTHR22997:SF0">
    <property type="entry name" value="PIH1 DOMAIN-CONTAINING PROTEIN 1"/>
    <property type="match status" value="1"/>
</dbReference>
<organism evidence="4 5">
    <name type="scientific">Hymenolepis diminuta</name>
    <name type="common">Rat tapeworm</name>
    <dbReference type="NCBI Taxonomy" id="6216"/>
    <lineage>
        <taxon>Eukaryota</taxon>
        <taxon>Metazoa</taxon>
        <taxon>Spiralia</taxon>
        <taxon>Lophotrochozoa</taxon>
        <taxon>Platyhelminthes</taxon>
        <taxon>Cestoda</taxon>
        <taxon>Eucestoda</taxon>
        <taxon>Cyclophyllidea</taxon>
        <taxon>Hymenolepididae</taxon>
        <taxon>Hymenolepis</taxon>
    </lineage>
</organism>
<comment type="similarity">
    <text evidence="1">Belongs to the PIH1 family.</text>
</comment>
<proteinExistence type="inferred from homology"/>
<dbReference type="PANTHER" id="PTHR22997">
    <property type="entry name" value="PIH1 DOMAIN-CONTAINING PROTEIN 1"/>
    <property type="match status" value="1"/>
</dbReference>
<evidence type="ECO:0000259" key="3">
    <source>
        <dbReference type="Pfam" id="PF08190"/>
    </source>
</evidence>
<dbReference type="Proteomes" id="UP000321570">
    <property type="component" value="Unassembled WGS sequence"/>
</dbReference>
<accession>A0A564Z6E4</accession>
<dbReference type="GO" id="GO:1990904">
    <property type="term" value="C:ribonucleoprotein complex"/>
    <property type="evidence" value="ECO:0007669"/>
    <property type="project" value="TreeGrafter"/>
</dbReference>
<gene>
    <name evidence="4" type="ORF">WMSIL1_LOCUS12753</name>
</gene>
<protein>
    <recommendedName>
        <fullName evidence="3">PIH1 N-terminal domain-containing protein</fullName>
    </recommendedName>
</protein>
<dbReference type="Pfam" id="PF08190">
    <property type="entry name" value="PIH1"/>
    <property type="match status" value="1"/>
</dbReference>
<evidence type="ECO:0000256" key="1">
    <source>
        <dbReference type="ARBA" id="ARBA00008511"/>
    </source>
</evidence>
<dbReference type="InterPro" id="IPR012981">
    <property type="entry name" value="PIH1_N"/>
</dbReference>
<feature type="domain" description="PIH1 N-terminal" evidence="3">
    <location>
        <begin position="10"/>
        <end position="160"/>
    </location>
</feature>
<evidence type="ECO:0000313" key="4">
    <source>
        <dbReference type="EMBL" id="VUZ54992.1"/>
    </source>
</evidence>
<dbReference type="AlphaFoldDB" id="A0A564Z6E4"/>
<evidence type="ECO:0000256" key="2">
    <source>
        <dbReference type="ARBA" id="ARBA00046233"/>
    </source>
</evidence>
<dbReference type="GO" id="GO:0000492">
    <property type="term" value="P:box C/D snoRNP assembly"/>
    <property type="evidence" value="ECO:0007669"/>
    <property type="project" value="TreeGrafter"/>
</dbReference>